<dbReference type="Proteomes" id="UP001148018">
    <property type="component" value="Unassembled WGS sequence"/>
</dbReference>
<sequence>MSRSLGRESPAAPCQAADLPRWDKLFIALEDSHMRQNMLLDALEQLAKGACRREGAEILAEMREEGAAGGRRTHAALQRLLEGSREPAAGLRRLEESDARRLEESDARRLEESDARRLEESDARRLEESDARRLEERPAGGWRDGRNRDTSAPEDDDEAEADGSG</sequence>
<keyword evidence="3" id="KW-1185">Reference proteome</keyword>
<proteinExistence type="predicted"/>
<gene>
    <name evidence="2" type="ORF">NHX12_019728</name>
</gene>
<dbReference type="AlphaFoldDB" id="A0A9Q0IWB7"/>
<name>A0A9Q0IWB7_9TELE</name>
<evidence type="ECO:0000256" key="1">
    <source>
        <dbReference type="SAM" id="MobiDB-lite"/>
    </source>
</evidence>
<accession>A0A9Q0IWB7</accession>
<dbReference type="OrthoDB" id="10009351at2759"/>
<reference evidence="2" key="1">
    <citation type="submission" date="2022-07" db="EMBL/GenBank/DDBJ databases">
        <title>Chromosome-level genome of Muraenolepis orangiensis.</title>
        <authorList>
            <person name="Kim J."/>
        </authorList>
    </citation>
    <scope>NUCLEOTIDE SEQUENCE</scope>
    <source>
        <strain evidence="2">KU_S4_2022</strain>
        <tissue evidence="2">Muscle</tissue>
    </source>
</reference>
<organism evidence="2 3">
    <name type="scientific">Muraenolepis orangiensis</name>
    <name type="common">Patagonian moray cod</name>
    <dbReference type="NCBI Taxonomy" id="630683"/>
    <lineage>
        <taxon>Eukaryota</taxon>
        <taxon>Metazoa</taxon>
        <taxon>Chordata</taxon>
        <taxon>Craniata</taxon>
        <taxon>Vertebrata</taxon>
        <taxon>Euteleostomi</taxon>
        <taxon>Actinopterygii</taxon>
        <taxon>Neopterygii</taxon>
        <taxon>Teleostei</taxon>
        <taxon>Neoteleostei</taxon>
        <taxon>Acanthomorphata</taxon>
        <taxon>Zeiogadaria</taxon>
        <taxon>Gadariae</taxon>
        <taxon>Gadiformes</taxon>
        <taxon>Muraenolepidoidei</taxon>
        <taxon>Muraenolepididae</taxon>
        <taxon>Muraenolepis</taxon>
    </lineage>
</organism>
<feature type="compositionally biased region" description="Basic and acidic residues" evidence="1">
    <location>
        <begin position="92"/>
        <end position="151"/>
    </location>
</feature>
<evidence type="ECO:0000313" key="2">
    <source>
        <dbReference type="EMBL" id="KAJ3613479.1"/>
    </source>
</evidence>
<comment type="caution">
    <text evidence="2">The sequence shown here is derived from an EMBL/GenBank/DDBJ whole genome shotgun (WGS) entry which is preliminary data.</text>
</comment>
<protein>
    <submittedName>
        <fullName evidence="2">Uncharacterized protein</fullName>
    </submittedName>
</protein>
<feature type="region of interest" description="Disordered" evidence="1">
    <location>
        <begin position="80"/>
        <end position="165"/>
    </location>
</feature>
<dbReference type="EMBL" id="JANIIK010000035">
    <property type="protein sequence ID" value="KAJ3613479.1"/>
    <property type="molecule type" value="Genomic_DNA"/>
</dbReference>
<evidence type="ECO:0000313" key="3">
    <source>
        <dbReference type="Proteomes" id="UP001148018"/>
    </source>
</evidence>
<feature type="compositionally biased region" description="Acidic residues" evidence="1">
    <location>
        <begin position="152"/>
        <end position="165"/>
    </location>
</feature>